<name>A0A391NS30_9EUKA</name>
<evidence type="ECO:0000313" key="3">
    <source>
        <dbReference type="Proteomes" id="UP000265618"/>
    </source>
</evidence>
<organism evidence="2 3">
    <name type="scientific">Kipferlia bialata</name>
    <dbReference type="NCBI Taxonomy" id="797122"/>
    <lineage>
        <taxon>Eukaryota</taxon>
        <taxon>Metamonada</taxon>
        <taxon>Carpediemonas-like organisms</taxon>
        <taxon>Kipferlia</taxon>
    </lineage>
</organism>
<accession>A0A391NS30</accession>
<gene>
    <name evidence="2" type="ORF">KIPB_013118</name>
</gene>
<dbReference type="AlphaFoldDB" id="A0A391NS30"/>
<feature type="region of interest" description="Disordered" evidence="1">
    <location>
        <begin position="1"/>
        <end position="66"/>
    </location>
</feature>
<evidence type="ECO:0000256" key="1">
    <source>
        <dbReference type="SAM" id="MobiDB-lite"/>
    </source>
</evidence>
<keyword evidence="3" id="KW-1185">Reference proteome</keyword>
<reference evidence="2 3" key="1">
    <citation type="journal article" date="2018" name="PLoS ONE">
        <title>The draft genome of Kipferlia bialata reveals reductive genome evolution in fornicate parasites.</title>
        <authorList>
            <person name="Tanifuji G."/>
            <person name="Takabayashi S."/>
            <person name="Kume K."/>
            <person name="Takagi M."/>
            <person name="Nakayama T."/>
            <person name="Kamikawa R."/>
            <person name="Inagaki Y."/>
            <person name="Hashimoto T."/>
        </authorList>
    </citation>
    <scope>NUCLEOTIDE SEQUENCE [LARGE SCALE GENOMIC DNA]</scope>
    <source>
        <strain evidence="2">NY0173</strain>
    </source>
</reference>
<sequence>MWRTETPPVASLTPSPSPPPDCSGVLSDGGSQESSESVGEEAHVTHSEPVRDPSPRAPNHSHDNEARLHARAVTERVSPPQVYEALDRALLKVARLSPESSALMLDHASPTDRMLEVGGCV</sequence>
<dbReference type="Proteomes" id="UP000265618">
    <property type="component" value="Unassembled WGS sequence"/>
</dbReference>
<protein>
    <submittedName>
        <fullName evidence="2">Uncharacterized protein</fullName>
    </submittedName>
</protein>
<dbReference type="EMBL" id="BDIP01006075">
    <property type="protein sequence ID" value="GCA64085.1"/>
    <property type="molecule type" value="Genomic_DNA"/>
</dbReference>
<feature type="compositionally biased region" description="Basic and acidic residues" evidence="1">
    <location>
        <begin position="40"/>
        <end position="66"/>
    </location>
</feature>
<evidence type="ECO:0000313" key="2">
    <source>
        <dbReference type="EMBL" id="GCA64085.1"/>
    </source>
</evidence>
<proteinExistence type="predicted"/>
<comment type="caution">
    <text evidence="2">The sequence shown here is derived from an EMBL/GenBank/DDBJ whole genome shotgun (WGS) entry which is preliminary data.</text>
</comment>